<dbReference type="PANTHER" id="PTHR30136">
    <property type="entry name" value="HELIX-TURN-HELIX TRANSCRIPTIONAL REGULATOR, ICLR FAMILY"/>
    <property type="match status" value="1"/>
</dbReference>
<dbReference type="Pfam" id="PF09339">
    <property type="entry name" value="HTH_IclR"/>
    <property type="match status" value="1"/>
</dbReference>
<proteinExistence type="predicted"/>
<dbReference type="RefSeq" id="WP_183645143.1">
    <property type="nucleotide sequence ID" value="NZ_JACHBL010000002.1"/>
</dbReference>
<keyword evidence="3" id="KW-0804">Transcription</keyword>
<dbReference type="InterPro" id="IPR005471">
    <property type="entry name" value="Tscrpt_reg_IclR_N"/>
</dbReference>
<dbReference type="PROSITE" id="PS51077">
    <property type="entry name" value="HTH_ICLR"/>
    <property type="match status" value="1"/>
</dbReference>
<sequence length="264" mass="28306">MSEKPRPKGEQPQGAAAALFNGLRALEAFSIETPVLGVTEIANKINLHKSTVSRILTGLTEAGYVQRDFETGRYRLGLGVIALSGPLLADLDVRRAALPYLEELSEQTQETSAISVWNGSSAIVVEQVPSTHQVKHSAPIGTRYSKLDSSSVRVFLSELPEDKISELLENGVITQSDHAFFSGEPLKHLGEVREAGVAINDGYTTDEEFGVSAPVRDFRGTIVGCITVSAPRSRVHKQKAAETLVTSVINAAARVSARLGTPST</sequence>
<dbReference type="GO" id="GO:0003677">
    <property type="term" value="F:DNA binding"/>
    <property type="evidence" value="ECO:0007669"/>
    <property type="project" value="UniProtKB-KW"/>
</dbReference>
<feature type="domain" description="HTH iclR-type" evidence="4">
    <location>
        <begin position="16"/>
        <end position="78"/>
    </location>
</feature>
<dbReference type="Gene3D" id="1.10.10.10">
    <property type="entry name" value="Winged helix-like DNA-binding domain superfamily/Winged helix DNA-binding domain"/>
    <property type="match status" value="1"/>
</dbReference>
<dbReference type="InterPro" id="IPR029016">
    <property type="entry name" value="GAF-like_dom_sf"/>
</dbReference>
<dbReference type="Gene3D" id="3.30.450.40">
    <property type="match status" value="1"/>
</dbReference>
<dbReference type="GO" id="GO:0003700">
    <property type="term" value="F:DNA-binding transcription factor activity"/>
    <property type="evidence" value="ECO:0007669"/>
    <property type="project" value="TreeGrafter"/>
</dbReference>
<dbReference type="SUPFAM" id="SSF55781">
    <property type="entry name" value="GAF domain-like"/>
    <property type="match status" value="1"/>
</dbReference>
<dbReference type="InterPro" id="IPR036390">
    <property type="entry name" value="WH_DNA-bd_sf"/>
</dbReference>
<dbReference type="PANTHER" id="PTHR30136:SF24">
    <property type="entry name" value="HTH-TYPE TRANSCRIPTIONAL REPRESSOR ALLR"/>
    <property type="match status" value="1"/>
</dbReference>
<evidence type="ECO:0000259" key="5">
    <source>
        <dbReference type="PROSITE" id="PS51078"/>
    </source>
</evidence>
<name>A0A7W9DCA5_9MICC</name>
<dbReference type="SMART" id="SM00346">
    <property type="entry name" value="HTH_ICLR"/>
    <property type="match status" value="1"/>
</dbReference>
<feature type="domain" description="IclR-ED" evidence="5">
    <location>
        <begin position="79"/>
        <end position="261"/>
    </location>
</feature>
<protein>
    <submittedName>
        <fullName evidence="6">DNA-binding IclR family transcriptional regulator</fullName>
    </submittedName>
</protein>
<dbReference type="InterPro" id="IPR050707">
    <property type="entry name" value="HTH_MetabolicPath_Reg"/>
</dbReference>
<reference evidence="6 7" key="1">
    <citation type="submission" date="2020-08" db="EMBL/GenBank/DDBJ databases">
        <title>Sequencing the genomes of 1000 actinobacteria strains.</title>
        <authorList>
            <person name="Klenk H.-P."/>
        </authorList>
    </citation>
    <scope>NUCLEOTIDE SEQUENCE [LARGE SCALE GENOMIC DNA]</scope>
    <source>
        <strain evidence="6 7">DSM 23694</strain>
    </source>
</reference>
<keyword evidence="2 6" id="KW-0238">DNA-binding</keyword>
<dbReference type="AlphaFoldDB" id="A0A7W9DCA5"/>
<organism evidence="6 7">
    <name type="scientific">Neomicrococcus lactis</name>
    <dbReference type="NCBI Taxonomy" id="732241"/>
    <lineage>
        <taxon>Bacteria</taxon>
        <taxon>Bacillati</taxon>
        <taxon>Actinomycetota</taxon>
        <taxon>Actinomycetes</taxon>
        <taxon>Micrococcales</taxon>
        <taxon>Micrococcaceae</taxon>
        <taxon>Neomicrococcus</taxon>
    </lineage>
</organism>
<evidence type="ECO:0000256" key="2">
    <source>
        <dbReference type="ARBA" id="ARBA00023125"/>
    </source>
</evidence>
<keyword evidence="7" id="KW-1185">Reference proteome</keyword>
<comment type="caution">
    <text evidence="6">The sequence shown here is derived from an EMBL/GenBank/DDBJ whole genome shotgun (WGS) entry which is preliminary data.</text>
</comment>
<dbReference type="GO" id="GO:0045892">
    <property type="term" value="P:negative regulation of DNA-templated transcription"/>
    <property type="evidence" value="ECO:0007669"/>
    <property type="project" value="TreeGrafter"/>
</dbReference>
<dbReference type="Proteomes" id="UP000523863">
    <property type="component" value="Unassembled WGS sequence"/>
</dbReference>
<evidence type="ECO:0000313" key="7">
    <source>
        <dbReference type="Proteomes" id="UP000523863"/>
    </source>
</evidence>
<gene>
    <name evidence="6" type="ORF">BKA12_002468</name>
</gene>
<dbReference type="PROSITE" id="PS51078">
    <property type="entry name" value="ICLR_ED"/>
    <property type="match status" value="1"/>
</dbReference>
<evidence type="ECO:0000313" key="6">
    <source>
        <dbReference type="EMBL" id="MBB5599329.1"/>
    </source>
</evidence>
<dbReference type="Pfam" id="PF01614">
    <property type="entry name" value="IclR_C"/>
    <property type="match status" value="1"/>
</dbReference>
<evidence type="ECO:0000256" key="1">
    <source>
        <dbReference type="ARBA" id="ARBA00023015"/>
    </source>
</evidence>
<accession>A0A7W9DCA5</accession>
<evidence type="ECO:0000256" key="3">
    <source>
        <dbReference type="ARBA" id="ARBA00023163"/>
    </source>
</evidence>
<dbReference type="SUPFAM" id="SSF46785">
    <property type="entry name" value="Winged helix' DNA-binding domain"/>
    <property type="match status" value="1"/>
</dbReference>
<evidence type="ECO:0000259" key="4">
    <source>
        <dbReference type="PROSITE" id="PS51077"/>
    </source>
</evidence>
<keyword evidence="1" id="KW-0805">Transcription regulation</keyword>
<dbReference type="InterPro" id="IPR014757">
    <property type="entry name" value="Tscrpt_reg_IclR_C"/>
</dbReference>
<dbReference type="InterPro" id="IPR036388">
    <property type="entry name" value="WH-like_DNA-bd_sf"/>
</dbReference>
<dbReference type="EMBL" id="JACHBL010000002">
    <property type="protein sequence ID" value="MBB5599329.1"/>
    <property type="molecule type" value="Genomic_DNA"/>
</dbReference>